<evidence type="ECO:0000313" key="1">
    <source>
        <dbReference type="EMBL" id="TDQ73811.1"/>
    </source>
</evidence>
<dbReference type="AlphaFoldDB" id="A0A4R6W8D8"/>
<proteinExistence type="predicted"/>
<dbReference type="EMBL" id="SNYV01000018">
    <property type="protein sequence ID" value="TDQ73811.1"/>
    <property type="molecule type" value="Genomic_DNA"/>
</dbReference>
<keyword evidence="2" id="KW-1185">Reference proteome</keyword>
<protein>
    <submittedName>
        <fullName evidence="1">Uncharacterized protein</fullName>
    </submittedName>
</protein>
<sequence>MIPIENIEIIYKKEMSEYGKVATGIVSYL</sequence>
<dbReference type="Proteomes" id="UP000295292">
    <property type="component" value="Unassembled WGS sequence"/>
</dbReference>
<accession>A0A4R6W8D8</accession>
<evidence type="ECO:0000313" key="2">
    <source>
        <dbReference type="Proteomes" id="UP000295292"/>
    </source>
</evidence>
<reference evidence="1 2" key="1">
    <citation type="submission" date="2019-03" db="EMBL/GenBank/DDBJ databases">
        <title>Genomic Encyclopedia of Archaeal and Bacterial Type Strains, Phase II (KMG-II): from individual species to whole genera.</title>
        <authorList>
            <person name="Goeker M."/>
        </authorList>
    </citation>
    <scope>NUCLEOTIDE SEQUENCE [LARGE SCALE GENOMIC DNA]</scope>
    <source>
        <strain evidence="1 2">DSM 28353</strain>
    </source>
</reference>
<comment type="caution">
    <text evidence="1">The sequence shown here is derived from an EMBL/GenBank/DDBJ whole genome shotgun (WGS) entry which is preliminary data.</text>
</comment>
<gene>
    <name evidence="1" type="ORF">CLV99_4248</name>
</gene>
<name>A0A4R6W8D8_9SPHI</name>
<organism evidence="1 2">
    <name type="scientific">Sphingobacterium yanglingense</name>
    <dbReference type="NCBI Taxonomy" id="1437280"/>
    <lineage>
        <taxon>Bacteria</taxon>
        <taxon>Pseudomonadati</taxon>
        <taxon>Bacteroidota</taxon>
        <taxon>Sphingobacteriia</taxon>
        <taxon>Sphingobacteriales</taxon>
        <taxon>Sphingobacteriaceae</taxon>
        <taxon>Sphingobacterium</taxon>
    </lineage>
</organism>